<protein>
    <submittedName>
        <fullName evidence="2">Prepilin-type N-terminal cleavage/methylation domain-containing protein</fullName>
    </submittedName>
</protein>
<comment type="caution">
    <text evidence="2">The sequence shown here is derived from an EMBL/GenBank/DDBJ whole genome shotgun (WGS) entry which is preliminary data.</text>
</comment>
<dbReference type="Pfam" id="PF07963">
    <property type="entry name" value="N_methyl"/>
    <property type="match status" value="1"/>
</dbReference>
<dbReference type="KEGG" id="palc:A0T30_18810"/>
<organism evidence="2 3">
    <name type="scientific">Aquipseudomonas alcaligenes</name>
    <name type="common">Pseudomonas alcaligenes</name>
    <dbReference type="NCBI Taxonomy" id="43263"/>
    <lineage>
        <taxon>Bacteria</taxon>
        <taxon>Pseudomonadati</taxon>
        <taxon>Pseudomonadota</taxon>
        <taxon>Gammaproteobacteria</taxon>
        <taxon>Pseudomonadales</taxon>
        <taxon>Pseudomonadaceae</taxon>
        <taxon>Aquipseudomonas</taxon>
    </lineage>
</organism>
<keyword evidence="1" id="KW-1133">Transmembrane helix</keyword>
<gene>
    <name evidence="2" type="ORF">N7380_12150</name>
</gene>
<evidence type="ECO:0000313" key="3">
    <source>
        <dbReference type="Proteomes" id="UP001158058"/>
    </source>
</evidence>
<dbReference type="AlphaFoldDB" id="A0AB73HYX1"/>
<evidence type="ECO:0000256" key="1">
    <source>
        <dbReference type="SAM" id="Phobius"/>
    </source>
</evidence>
<dbReference type="EMBL" id="JAODZF010000007">
    <property type="protein sequence ID" value="MDH0143068.1"/>
    <property type="molecule type" value="Genomic_DNA"/>
</dbReference>
<evidence type="ECO:0000313" key="2">
    <source>
        <dbReference type="EMBL" id="MDH0143068.1"/>
    </source>
</evidence>
<accession>A0AB73HYX1</accession>
<proteinExistence type="predicted"/>
<dbReference type="InterPro" id="IPR012902">
    <property type="entry name" value="N_methyl_site"/>
</dbReference>
<reference evidence="2" key="1">
    <citation type="submission" date="2022-09" db="EMBL/GenBank/DDBJ databases">
        <title>Intensive care unit water sources are persistently colonized with multi-drug resistant bacteria and are the site of extensive horizontal gene transfer of antibiotic resistance genes.</title>
        <authorList>
            <person name="Diorio-Toth L."/>
        </authorList>
    </citation>
    <scope>NUCLEOTIDE SEQUENCE</scope>
    <source>
        <strain evidence="2">GD04146</strain>
    </source>
</reference>
<dbReference type="Proteomes" id="UP001158058">
    <property type="component" value="Unassembled WGS sequence"/>
</dbReference>
<name>A0AB73HYX1_AQUAC</name>
<keyword evidence="1" id="KW-0812">Transmembrane</keyword>
<dbReference type="GeneID" id="42931858"/>
<dbReference type="RefSeq" id="WP_061905393.1">
    <property type="nucleotide sequence ID" value="NZ_CP014784.1"/>
</dbReference>
<feature type="transmembrane region" description="Helical" evidence="1">
    <location>
        <begin position="7"/>
        <end position="32"/>
    </location>
</feature>
<keyword evidence="1" id="KW-0472">Membrane</keyword>
<sequence>MRNRQKGFGLVEAMVSLALGVIVVLGISQIFVSAKQTYLAQDASSRMQEDARYALSRMVQELRMAGMFGCVSLNFLSNKPNSFDTPIDWVSGTSTLTIITANPASGMATSSNADWTIITDCRSTASVQNGVATPAAGQIALPIRRVAYRLTDDTLQVSEGGGAFQTLMSGVSGFDIQFGQAAAATDTYVSGNYVSPAAADMARVRSVRIELEMTDADGRVAPQTYTVVAALRNRLL</sequence>